<dbReference type="Proteomes" id="UP000515125">
    <property type="component" value="Unplaced"/>
</dbReference>
<proteinExistence type="inferred from homology"/>
<evidence type="ECO:0000313" key="4">
    <source>
        <dbReference type="RefSeq" id="XP_026194161.1"/>
    </source>
</evidence>
<dbReference type="GO" id="GO:0003723">
    <property type="term" value="F:RNA binding"/>
    <property type="evidence" value="ECO:0007669"/>
    <property type="project" value="UniProtKB-KW"/>
</dbReference>
<reference evidence="4" key="1">
    <citation type="submission" date="2025-08" db="UniProtKB">
        <authorList>
            <consortium name="RefSeq"/>
        </authorList>
    </citation>
    <scope>IDENTIFICATION</scope>
</reference>
<keyword evidence="1" id="KW-0507">mRNA processing</keyword>
<protein>
    <recommendedName>
        <fullName evidence="1">Cleavage and polyadenylation specificity factor subunit 2</fullName>
    </recommendedName>
    <alternativeName>
        <fullName evidence="1">Cleavage and polyadenylation specificity factor 100 kDa subunit</fullName>
    </alternativeName>
</protein>
<keyword evidence="1" id="KW-0694">RNA-binding</keyword>
<dbReference type="GeneID" id="34619939"/>
<keyword evidence="3" id="KW-1185">Reference proteome</keyword>
<dbReference type="GO" id="GO:0006398">
    <property type="term" value="P:mRNA 3'-end processing by stem-loop binding and cleavage"/>
    <property type="evidence" value="ECO:0007669"/>
    <property type="project" value="InterPro"/>
</dbReference>
<dbReference type="PANTHER" id="PTHR45922:SF1">
    <property type="entry name" value="CLEAVAGE AND POLYADENYLATION SPECIFICITY FACTOR SUBUNIT 2"/>
    <property type="match status" value="1"/>
</dbReference>
<feature type="compositionally biased region" description="Low complexity" evidence="2">
    <location>
        <begin position="178"/>
        <end position="209"/>
    </location>
</feature>
<feature type="compositionally biased region" description="Acidic residues" evidence="2">
    <location>
        <begin position="315"/>
        <end position="325"/>
    </location>
</feature>
<dbReference type="RefSeq" id="XP_026194161.1">
    <property type="nucleotide sequence ID" value="XM_026338376.1"/>
</dbReference>
<dbReference type="AlphaFoldDB" id="A0A6P6S1X8"/>
<accession>A0A6P6S1X8</accession>
<dbReference type="PANTHER" id="PTHR45922">
    <property type="entry name" value="CLEAVAGE AND POLYADENYLATION SPECIFICITY FACTOR SUBUNIT 2"/>
    <property type="match status" value="1"/>
</dbReference>
<gene>
    <name evidence="4" type="primary">LOC34619939</name>
</gene>
<dbReference type="InterPro" id="IPR036866">
    <property type="entry name" value="RibonucZ/Hydroxyglut_hydro"/>
</dbReference>
<sequence length="838" mass="88707">MLASHLDALWDSSSALQQAPLCLVSPGSSAFLEAAKPLLAAATSRAAWGIAQLEELLACSQIQGGGRLLLLAPGSLDTGVARDAFAAAAASEQCRIIFPTHPQQGTTAAEVLAACKSFSAGGASRKQLLLQQRQQVPLPVDALYARFELERKVRRLRKRQQQLQKVKGRADSAAFPFEEQQQTQEENDGSSSSSSRTASGEAAAETAAAENFPVGTVPPDGDVEDASSDTSEDEREETAAAVAASAAHAEETSGKQQQQQGEDEVRATAADSGVFWPSRCGYAQPLFGLSQTTDPAASAAAAHHLLQHQVTGGQAEDDSKGEEDQQLQQSAAVAACGAPVEERLKEAWRMQTMTPAATSATRRVRMDGSEGSDQSDEGESNNDREPQPLLMFPSHAAAQRLAEAAMAAVRGGPRSRFLKFRELADATLAPAAVATHSRGPAEAAAEATRPHWRQQLRRWCGGSDPCMWKETRETVTLRCFAEVCDVAGHTTQQELDAVLCALDPRHLFLLLPPLSWPKGVQHEDQRELASAATARLSWFVEMERHEQEQRLHLLLPEGCAASGSSSAMLQLPSTQAVAGLSARLWGEALHHGVYVHEGTPLVDAAARAAAAASATLDAAIAEADGRCIAAARRKPAIIHVARIRAIGTPQASDGSSGSSSSRGKPFAGVTGGCAAAAAVLRCSVSLRICLHCGACSDSSKKRQRRFAPSYLGGFWSMPLEPQVLLCAPDEAATLAEGGSTQQQTPSHGERVEEVLAAAAAGTAKRRPLLLLGPLGPRDLKARVQQMQLPLCAELTPAGDGLVVQGGTELKWVLRGSLHPSLFCLRRLLQQEPNCLPGV</sequence>
<organism evidence="3 4">
    <name type="scientific">Cyclospora cayetanensis</name>
    <dbReference type="NCBI Taxonomy" id="88456"/>
    <lineage>
        <taxon>Eukaryota</taxon>
        <taxon>Sar</taxon>
        <taxon>Alveolata</taxon>
        <taxon>Apicomplexa</taxon>
        <taxon>Conoidasida</taxon>
        <taxon>Coccidia</taxon>
        <taxon>Eucoccidiorida</taxon>
        <taxon>Eimeriorina</taxon>
        <taxon>Eimeriidae</taxon>
        <taxon>Cyclospora</taxon>
    </lineage>
</organism>
<evidence type="ECO:0000256" key="1">
    <source>
        <dbReference type="RuleBase" id="RU365006"/>
    </source>
</evidence>
<comment type="subcellular location">
    <subcellularLocation>
        <location evidence="1">Nucleus</location>
    </subcellularLocation>
</comment>
<comment type="similarity">
    <text evidence="1">Belongs to the metallo-beta-lactamase superfamily. RNA-metabolizing metallo-beta-lactamase-like family. CPSF2/YSH1 subfamily.</text>
</comment>
<feature type="region of interest" description="Disordered" evidence="2">
    <location>
        <begin position="308"/>
        <end position="328"/>
    </location>
</feature>
<dbReference type="GO" id="GO:0005847">
    <property type="term" value="C:mRNA cleavage and polyadenylation specificity factor complex"/>
    <property type="evidence" value="ECO:0007669"/>
    <property type="project" value="InterPro"/>
</dbReference>
<dbReference type="OrthoDB" id="349292at2759"/>
<evidence type="ECO:0000313" key="3">
    <source>
        <dbReference type="Proteomes" id="UP000515125"/>
    </source>
</evidence>
<evidence type="ECO:0000256" key="2">
    <source>
        <dbReference type="SAM" id="MobiDB-lite"/>
    </source>
</evidence>
<feature type="region of interest" description="Disordered" evidence="2">
    <location>
        <begin position="350"/>
        <end position="389"/>
    </location>
</feature>
<keyword evidence="1" id="KW-0539">Nucleus</keyword>
<feature type="compositionally biased region" description="Polar residues" evidence="2">
    <location>
        <begin position="351"/>
        <end position="361"/>
    </location>
</feature>
<feature type="compositionally biased region" description="Acidic residues" evidence="2">
    <location>
        <begin position="221"/>
        <end position="236"/>
    </location>
</feature>
<dbReference type="InterPro" id="IPR027075">
    <property type="entry name" value="CPSF2"/>
</dbReference>
<name>A0A6P6S1X8_9EIME</name>
<feature type="region of interest" description="Disordered" evidence="2">
    <location>
        <begin position="163"/>
        <end position="268"/>
    </location>
</feature>
<dbReference type="SUPFAM" id="SSF56281">
    <property type="entry name" value="Metallo-hydrolase/oxidoreductase"/>
    <property type="match status" value="1"/>
</dbReference>